<feature type="compositionally biased region" description="Gly residues" evidence="1">
    <location>
        <begin position="25"/>
        <end position="51"/>
    </location>
</feature>
<dbReference type="EMBL" id="BRXZ01001227">
    <property type="protein sequence ID" value="GMH65884.1"/>
    <property type="molecule type" value="Genomic_DNA"/>
</dbReference>
<sequence>MSKLSPVGTTFQKGLQFFYPDSAGGMSGRSSGGMSGRSSGGMSGRSSGGTSGRSPGSRRRSPGSASSSRNRKAFILYGIGNDEKNKKDHDELEKTLKERGAVHGMIEQSIGNDVKRIKLAGVIMETPEKVLDYFFNDTKEEEVTDFRRHFIDTFHSEGDDGKERLHVVTFVQCLSKGGRMVVEFLLDLDLPASSDDQDAFMVRIQPAEEDDLVEEAVLRLDKAMVSSSKGKTVHRGR</sequence>
<evidence type="ECO:0000256" key="1">
    <source>
        <dbReference type="SAM" id="MobiDB-lite"/>
    </source>
</evidence>
<evidence type="ECO:0000313" key="3">
    <source>
        <dbReference type="Proteomes" id="UP001165082"/>
    </source>
</evidence>
<organism evidence="2 3">
    <name type="scientific">Triparma retinervis</name>
    <dbReference type="NCBI Taxonomy" id="2557542"/>
    <lineage>
        <taxon>Eukaryota</taxon>
        <taxon>Sar</taxon>
        <taxon>Stramenopiles</taxon>
        <taxon>Ochrophyta</taxon>
        <taxon>Bolidophyceae</taxon>
        <taxon>Parmales</taxon>
        <taxon>Triparmaceae</taxon>
        <taxon>Triparma</taxon>
    </lineage>
</organism>
<proteinExistence type="predicted"/>
<dbReference type="Proteomes" id="UP001165082">
    <property type="component" value="Unassembled WGS sequence"/>
</dbReference>
<feature type="region of interest" description="Disordered" evidence="1">
    <location>
        <begin position="18"/>
        <end position="69"/>
    </location>
</feature>
<gene>
    <name evidence="2" type="ORF">TrRE_jg9</name>
</gene>
<comment type="caution">
    <text evidence="2">The sequence shown here is derived from an EMBL/GenBank/DDBJ whole genome shotgun (WGS) entry which is preliminary data.</text>
</comment>
<accession>A0A9W7E2P9</accession>
<name>A0A9W7E2P9_9STRA</name>
<keyword evidence="3" id="KW-1185">Reference proteome</keyword>
<protein>
    <submittedName>
        <fullName evidence="2">Uncharacterized protein</fullName>
    </submittedName>
</protein>
<evidence type="ECO:0000313" key="2">
    <source>
        <dbReference type="EMBL" id="GMH65884.1"/>
    </source>
</evidence>
<dbReference type="AlphaFoldDB" id="A0A9W7E2P9"/>
<reference evidence="2" key="1">
    <citation type="submission" date="2022-07" db="EMBL/GenBank/DDBJ databases">
        <title>Genome analysis of Parmales, a sister group of diatoms, reveals the evolutionary specialization of diatoms from phago-mixotrophs to photoautotrophs.</title>
        <authorList>
            <person name="Ban H."/>
            <person name="Sato S."/>
            <person name="Yoshikawa S."/>
            <person name="Kazumasa Y."/>
            <person name="Nakamura Y."/>
            <person name="Ichinomiya M."/>
            <person name="Saitoh K."/>
            <person name="Sato N."/>
            <person name="Blanc-Mathieu R."/>
            <person name="Endo H."/>
            <person name="Kuwata A."/>
            <person name="Ogata H."/>
        </authorList>
    </citation>
    <scope>NUCLEOTIDE SEQUENCE</scope>
</reference>